<protein>
    <submittedName>
        <fullName evidence="3">Transcriptional regulator, contains XRE-family HTH domain</fullName>
    </submittedName>
</protein>
<dbReference type="Gene3D" id="1.10.260.40">
    <property type="entry name" value="lambda repressor-like DNA-binding domains"/>
    <property type="match status" value="1"/>
</dbReference>
<proteinExistence type="predicted"/>
<reference evidence="4" key="1">
    <citation type="submission" date="2016-10" db="EMBL/GenBank/DDBJ databases">
        <authorList>
            <person name="Varghese N."/>
            <person name="Submissions S."/>
        </authorList>
    </citation>
    <scope>NUCLEOTIDE SEQUENCE [LARGE SCALE GENOMIC DNA]</scope>
    <source>
        <strain evidence="4">DSM 22376</strain>
    </source>
</reference>
<dbReference type="InterPro" id="IPR036286">
    <property type="entry name" value="LexA/Signal_pep-like_sf"/>
</dbReference>
<dbReference type="Proteomes" id="UP000198951">
    <property type="component" value="Unassembled WGS sequence"/>
</dbReference>
<name>A0A1H4AZR8_9FLAO</name>
<dbReference type="InterPro" id="IPR015927">
    <property type="entry name" value="Peptidase_S24_S26A/B/C"/>
</dbReference>
<evidence type="ECO:0000313" key="4">
    <source>
        <dbReference type="Proteomes" id="UP000198951"/>
    </source>
</evidence>
<dbReference type="EMBL" id="FNRD01000004">
    <property type="protein sequence ID" value="SEA41308.1"/>
    <property type="molecule type" value="Genomic_DNA"/>
</dbReference>
<dbReference type="CDD" id="cd06529">
    <property type="entry name" value="S24_LexA-like"/>
    <property type="match status" value="1"/>
</dbReference>
<dbReference type="GO" id="GO:0003677">
    <property type="term" value="F:DNA binding"/>
    <property type="evidence" value="ECO:0007669"/>
    <property type="project" value="UniProtKB-KW"/>
</dbReference>
<dbReference type="SUPFAM" id="SSF51306">
    <property type="entry name" value="LexA/Signal peptidase"/>
    <property type="match status" value="1"/>
</dbReference>
<keyword evidence="1" id="KW-0238">DNA-binding</keyword>
<dbReference type="InterPro" id="IPR010982">
    <property type="entry name" value="Lambda_DNA-bd_dom_sf"/>
</dbReference>
<dbReference type="PANTHER" id="PTHR46558:SF11">
    <property type="entry name" value="HTH-TYPE TRANSCRIPTIONAL REGULATOR XRE"/>
    <property type="match status" value="1"/>
</dbReference>
<dbReference type="Pfam" id="PF00717">
    <property type="entry name" value="Peptidase_S24"/>
    <property type="match status" value="1"/>
</dbReference>
<gene>
    <name evidence="3" type="ORF">SAMN05443667_104117</name>
</gene>
<dbReference type="PROSITE" id="PS50943">
    <property type="entry name" value="HTH_CROC1"/>
    <property type="match status" value="1"/>
</dbReference>
<dbReference type="SUPFAM" id="SSF47413">
    <property type="entry name" value="lambda repressor-like DNA-binding domains"/>
    <property type="match status" value="1"/>
</dbReference>
<evidence type="ECO:0000256" key="1">
    <source>
        <dbReference type="ARBA" id="ARBA00023125"/>
    </source>
</evidence>
<accession>A0A1H4AZR8</accession>
<dbReference type="InterPro" id="IPR001387">
    <property type="entry name" value="Cro/C1-type_HTH"/>
</dbReference>
<keyword evidence="4" id="KW-1185">Reference proteome</keyword>
<organism evidence="3 4">
    <name type="scientific">Flavobacterium gillisiae</name>
    <dbReference type="NCBI Taxonomy" id="150146"/>
    <lineage>
        <taxon>Bacteria</taxon>
        <taxon>Pseudomonadati</taxon>
        <taxon>Bacteroidota</taxon>
        <taxon>Flavobacteriia</taxon>
        <taxon>Flavobacteriales</taxon>
        <taxon>Flavobacteriaceae</taxon>
        <taxon>Flavobacterium</taxon>
    </lineage>
</organism>
<sequence length="255" mass="29198">MSLFSDNIRQLRIKKGISQEKLAQNLLITRGRYVKYEDGSSEPPYDILKRISYYFHVSIDILLSVDVQKIPIEDLLKLGDNRILLPITVDQQGENIIEIVPHKAQAGYLSGYADPEFIESLQHISLPFLRNGKFRAFPVDGDSMPPHKQGSFIVGQYVERLGDVMDGKTYIVITKSQGIVYKRLNKNGKNALMLHSDNTIYLPYEIKASEILEIWQYACSIATNEFTPDDLSAESLKDMFRELRREIREVGNKIN</sequence>
<dbReference type="SMART" id="SM00530">
    <property type="entry name" value="HTH_XRE"/>
    <property type="match status" value="1"/>
</dbReference>
<dbReference type="STRING" id="150146.SAMN05443667_104117"/>
<dbReference type="PANTHER" id="PTHR46558">
    <property type="entry name" value="TRACRIPTIONAL REGULATORY PROTEIN-RELATED-RELATED"/>
    <property type="match status" value="1"/>
</dbReference>
<dbReference type="Gene3D" id="2.10.109.10">
    <property type="entry name" value="Umud Fragment, subunit A"/>
    <property type="match status" value="1"/>
</dbReference>
<dbReference type="OrthoDB" id="3831186at2"/>
<evidence type="ECO:0000313" key="3">
    <source>
        <dbReference type="EMBL" id="SEA41308.1"/>
    </source>
</evidence>
<dbReference type="Pfam" id="PF01381">
    <property type="entry name" value="HTH_3"/>
    <property type="match status" value="1"/>
</dbReference>
<feature type="domain" description="HTH cro/C1-type" evidence="2">
    <location>
        <begin position="8"/>
        <end position="62"/>
    </location>
</feature>
<dbReference type="RefSeq" id="WP_091087102.1">
    <property type="nucleotide sequence ID" value="NZ_FNRD01000004.1"/>
</dbReference>
<evidence type="ECO:0000259" key="2">
    <source>
        <dbReference type="PROSITE" id="PS50943"/>
    </source>
</evidence>
<dbReference type="CDD" id="cd00093">
    <property type="entry name" value="HTH_XRE"/>
    <property type="match status" value="1"/>
</dbReference>
<dbReference type="AlphaFoldDB" id="A0A1H4AZR8"/>
<dbReference type="InterPro" id="IPR039418">
    <property type="entry name" value="LexA-like"/>
</dbReference>